<keyword evidence="5" id="KW-1185">Reference proteome</keyword>
<dbReference type="GO" id="GO:0001228">
    <property type="term" value="F:DNA-binding transcription activator activity, RNA polymerase II-specific"/>
    <property type="evidence" value="ECO:0007669"/>
    <property type="project" value="TreeGrafter"/>
</dbReference>
<dbReference type="eggNOG" id="ENOG502QRM1">
    <property type="taxonomic scope" value="Eukaryota"/>
</dbReference>
<protein>
    <recommendedName>
        <fullName evidence="6">Zn(2)-C6 fungal-type domain-containing protein</fullName>
    </recommendedName>
</protein>
<evidence type="ECO:0000256" key="1">
    <source>
        <dbReference type="ARBA" id="ARBA00023015"/>
    </source>
</evidence>
<evidence type="ECO:0000256" key="3">
    <source>
        <dbReference type="ARBA" id="ARBA00023242"/>
    </source>
</evidence>
<dbReference type="OrthoDB" id="416217at2759"/>
<dbReference type="CDD" id="cd00067">
    <property type="entry name" value="GAL4"/>
    <property type="match status" value="1"/>
</dbReference>
<dbReference type="PANTHER" id="PTHR47784">
    <property type="entry name" value="STEROL UPTAKE CONTROL PROTEIN 2"/>
    <property type="match status" value="1"/>
</dbReference>
<dbReference type="InterPro" id="IPR001138">
    <property type="entry name" value="Zn2Cys6_DnaBD"/>
</dbReference>
<dbReference type="HOGENOM" id="CLU_024934_1_1_1"/>
<name>V5HVX9_BYSSN</name>
<dbReference type="InParanoid" id="V5HVX9"/>
<dbReference type="InterPro" id="IPR021858">
    <property type="entry name" value="Fun_TF"/>
</dbReference>
<dbReference type="PANTHER" id="PTHR47784:SF5">
    <property type="entry name" value="STEROL UPTAKE CONTROL PROTEIN 2"/>
    <property type="match status" value="1"/>
</dbReference>
<keyword evidence="3" id="KW-0539">Nucleus</keyword>
<dbReference type="AlphaFoldDB" id="V5HVX9"/>
<dbReference type="EMBL" id="BAUL01000069">
    <property type="protein sequence ID" value="GAD93890.1"/>
    <property type="molecule type" value="Genomic_DNA"/>
</dbReference>
<accession>V5HVX9</accession>
<reference evidence="5" key="1">
    <citation type="journal article" date="2014" name="Genome Announc.">
        <title>Draft genome sequence of the formaldehyde-resistant fungus Byssochlamys spectabilis No. 5 (anamorph Paecilomyces variotii No. 5) (NBRC109023).</title>
        <authorList>
            <person name="Oka T."/>
            <person name="Ekino K."/>
            <person name="Fukuda K."/>
            <person name="Nomura Y."/>
        </authorList>
    </citation>
    <scope>NUCLEOTIDE SEQUENCE [LARGE SCALE GENOMIC DNA]</scope>
    <source>
        <strain evidence="5">No. 5 / NBRC 109023</strain>
    </source>
</reference>
<proteinExistence type="predicted"/>
<evidence type="ECO:0008006" key="6">
    <source>
        <dbReference type="Google" id="ProtNLM"/>
    </source>
</evidence>
<dbReference type="GO" id="GO:0008270">
    <property type="term" value="F:zinc ion binding"/>
    <property type="evidence" value="ECO:0007669"/>
    <property type="project" value="InterPro"/>
</dbReference>
<keyword evidence="1" id="KW-0805">Transcription regulation</keyword>
<evidence type="ECO:0000313" key="5">
    <source>
        <dbReference type="Proteomes" id="UP000018001"/>
    </source>
</evidence>
<evidence type="ECO:0000313" key="4">
    <source>
        <dbReference type="EMBL" id="GAD93890.1"/>
    </source>
</evidence>
<keyword evidence="2" id="KW-0804">Transcription</keyword>
<sequence length="416" mass="46381">MPSQTFNTTPTGACCTHGITHFRASVASEIEDWCDEGKPICRNCEVHGVTCSLAIASTYIQSGHGIDSWTSSASASGAQHAGPVSESSSFQIPSSQSSLAAFQAKLAVFDLELLHHYMTATCYTLSRAPTVQAVWRDQVPRIAFTMPAVLHTLLAISALHLARSNQSKRTSCIAHAQLHHDTAVHAIVPIVTSPAQENSAGMFLFASLTCIFACARPPEGTDFLILFEHGQLSQWVRLFRGTKAIIDYGNSEFHTGVLAPIFANGSNLAACRRHAHALEQGQMYVWELRKMICTECSLDKSLHLVYQEALDGLCRTLAVTMKPGDERRLETADIFAWLLEVSDEYLELLRQEEPLALIIFAYFCVSVRQIEWMWWMEGLSGRLMKELHSALDEKYRSWLQWPQEQIGWFPDGAFRV</sequence>
<organism evidence="4 5">
    <name type="scientific">Byssochlamys spectabilis (strain No. 5 / NBRC 109023)</name>
    <name type="common">Paecilomyces variotii</name>
    <dbReference type="NCBI Taxonomy" id="1356009"/>
    <lineage>
        <taxon>Eukaryota</taxon>
        <taxon>Fungi</taxon>
        <taxon>Dikarya</taxon>
        <taxon>Ascomycota</taxon>
        <taxon>Pezizomycotina</taxon>
        <taxon>Eurotiomycetes</taxon>
        <taxon>Eurotiomycetidae</taxon>
        <taxon>Eurotiales</taxon>
        <taxon>Thermoascaceae</taxon>
        <taxon>Paecilomyces</taxon>
    </lineage>
</organism>
<gene>
    <name evidence="4" type="ORF">PVAR5_2508</name>
</gene>
<dbReference type="Proteomes" id="UP000018001">
    <property type="component" value="Unassembled WGS sequence"/>
</dbReference>
<dbReference type="Pfam" id="PF11951">
    <property type="entry name" value="Fungal_trans_2"/>
    <property type="match status" value="1"/>
</dbReference>
<comment type="caution">
    <text evidence="4">The sequence shown here is derived from an EMBL/GenBank/DDBJ whole genome shotgun (WGS) entry which is preliminary data.</text>
</comment>
<dbReference type="InterPro" id="IPR053157">
    <property type="entry name" value="Sterol_Uptake_Regulator"/>
</dbReference>
<evidence type="ECO:0000256" key="2">
    <source>
        <dbReference type="ARBA" id="ARBA00023163"/>
    </source>
</evidence>